<proteinExistence type="inferred from homology"/>
<feature type="region of interest" description="Disordered" evidence="9">
    <location>
        <begin position="553"/>
        <end position="581"/>
    </location>
</feature>
<sequence>MKSYRKMTTRVDNGMSTVEVLVKSMQPEEFLSSSDRVSAMNLDLLKKIYDFTKVSETQKHLDNPLGLQSMFLKTSSRKQKKHRASVSKTEAPLFSLIIDGFDRNQIWEEVELQNKILYESVVTSTSKLLAYQAKGLDITSNDGNSENGDTSKPSAAAQYPNLRAAERLEPEGDSEDSDYPQSDKSYYRNTKTPTVRQQYPLSIVDDGFFSLAEMTMHIERVEAEMERAEMKRSAVASEKLQEEQDEASGAGVHLFEDSSNIEDDKDEYVQYFYQDFFDPPQAIPDLHCINNDHLVFSQTAVDDNDNLSAVADNVNELKLKSGYAVTEADEDMDENGSNTNLETKIGETVSSFEIRRRRIEENIQDIENEAFEPKSWQLLGETTADSRPTNALLEEHLVYDHLVRPAPDITVETTLKLEDVIKQRVKNAAWEDVQRKVRPIEDPREYKKSLVLSAEQSKASLTEIYEQEYLNKKKFEEGEIDLDDKEPEEHERIIRDMQCLFSKLDAMSHYHYTPKPVSAEVKIVTNVPAISMDDVAPVDVSRTSLLAPQEITDHIKGPFKSKEERTDTDKKRERRKKKNKQHLKRLILEDTCFQKGLGLRNIKFANHVVKQNKSTSNRHSDHQYIKELKSSKAFFAKLQDTVNTQIKNVTDRNRKRAQSIKIDPCTISAKKFKL</sequence>
<evidence type="ECO:0000256" key="1">
    <source>
        <dbReference type="ARBA" id="ARBA00004604"/>
    </source>
</evidence>
<feature type="compositionally biased region" description="Basic residues" evidence="9">
    <location>
        <begin position="572"/>
        <end position="581"/>
    </location>
</feature>
<organism evidence="10 11">
    <name type="scientific">Orchesella dallaii</name>
    <dbReference type="NCBI Taxonomy" id="48710"/>
    <lineage>
        <taxon>Eukaryota</taxon>
        <taxon>Metazoa</taxon>
        <taxon>Ecdysozoa</taxon>
        <taxon>Arthropoda</taxon>
        <taxon>Hexapoda</taxon>
        <taxon>Collembola</taxon>
        <taxon>Entomobryomorpha</taxon>
        <taxon>Entomobryoidea</taxon>
        <taxon>Orchesellidae</taxon>
        <taxon>Orchesellinae</taxon>
        <taxon>Orchesella</taxon>
    </lineage>
</organism>
<comment type="similarity">
    <text evidence="6 7">Belongs to the MPP10 family.</text>
</comment>
<evidence type="ECO:0000313" key="10">
    <source>
        <dbReference type="EMBL" id="CAL8083661.1"/>
    </source>
</evidence>
<comment type="function">
    <text evidence="7">Involved in nucleolar processing of pre-18S ribosomal RNA.</text>
</comment>
<protein>
    <recommendedName>
        <fullName evidence="7">U3 small nucleolar ribonucleoprotein protein MPP10</fullName>
    </recommendedName>
</protein>
<dbReference type="PIRSF" id="PIRSF017300">
    <property type="entry name" value="snoRNP_Mpp10"/>
    <property type="match status" value="1"/>
</dbReference>
<evidence type="ECO:0000256" key="6">
    <source>
        <dbReference type="ARBA" id="ARBA00029455"/>
    </source>
</evidence>
<dbReference type="Proteomes" id="UP001642540">
    <property type="component" value="Unassembled WGS sequence"/>
</dbReference>
<gene>
    <name evidence="10" type="ORF">ODALV1_LOCUS5561</name>
</gene>
<name>A0ABP1PZK9_9HEXA</name>
<keyword evidence="8" id="KW-0175">Coiled coil</keyword>
<dbReference type="InterPro" id="IPR012173">
    <property type="entry name" value="Mpp10"/>
</dbReference>
<dbReference type="PANTHER" id="PTHR17039">
    <property type="entry name" value="U3 SMALL NUCLEOLAR RIBONUCLEOPROTEIN PROTEIN MPP10"/>
    <property type="match status" value="1"/>
</dbReference>
<keyword evidence="4 7" id="KW-0539">Nucleus</keyword>
<feature type="compositionally biased region" description="Polar residues" evidence="9">
    <location>
        <begin position="179"/>
        <end position="191"/>
    </location>
</feature>
<feature type="compositionally biased region" description="Basic and acidic residues" evidence="9">
    <location>
        <begin position="553"/>
        <end position="571"/>
    </location>
</feature>
<feature type="compositionally biased region" description="Polar residues" evidence="9">
    <location>
        <begin position="138"/>
        <end position="153"/>
    </location>
</feature>
<evidence type="ECO:0000256" key="3">
    <source>
        <dbReference type="ARBA" id="ARBA00022552"/>
    </source>
</evidence>
<evidence type="ECO:0000256" key="8">
    <source>
        <dbReference type="SAM" id="Coils"/>
    </source>
</evidence>
<reference evidence="10 11" key="1">
    <citation type="submission" date="2024-08" db="EMBL/GenBank/DDBJ databases">
        <authorList>
            <person name="Cucini C."/>
            <person name="Frati F."/>
        </authorList>
    </citation>
    <scope>NUCLEOTIDE SEQUENCE [LARGE SCALE GENOMIC DNA]</scope>
</reference>
<keyword evidence="2 7" id="KW-0690">Ribosome biogenesis</keyword>
<evidence type="ECO:0000256" key="4">
    <source>
        <dbReference type="ARBA" id="ARBA00023242"/>
    </source>
</evidence>
<accession>A0ABP1PZK9</accession>
<feature type="region of interest" description="Disordered" evidence="9">
    <location>
        <begin position="138"/>
        <end position="191"/>
    </location>
</feature>
<dbReference type="PANTHER" id="PTHR17039:SF0">
    <property type="entry name" value="U3 SMALL NUCLEOLAR RIBONUCLEOPROTEIN PROTEIN MPP10"/>
    <property type="match status" value="1"/>
</dbReference>
<evidence type="ECO:0000256" key="5">
    <source>
        <dbReference type="ARBA" id="ARBA00023274"/>
    </source>
</evidence>
<dbReference type="Pfam" id="PF04006">
    <property type="entry name" value="Mpp10"/>
    <property type="match status" value="1"/>
</dbReference>
<evidence type="ECO:0000256" key="7">
    <source>
        <dbReference type="PIRNR" id="PIRNR017300"/>
    </source>
</evidence>
<comment type="caution">
    <text evidence="10">The sequence shown here is derived from an EMBL/GenBank/DDBJ whole genome shotgun (WGS) entry which is preliminary data.</text>
</comment>
<dbReference type="EMBL" id="CAXLJM020000016">
    <property type="protein sequence ID" value="CAL8083661.1"/>
    <property type="molecule type" value="Genomic_DNA"/>
</dbReference>
<comment type="subcellular location">
    <subcellularLocation>
        <location evidence="1 7">Nucleus</location>
        <location evidence="1 7">Nucleolus</location>
    </subcellularLocation>
</comment>
<keyword evidence="5 7" id="KW-0687">Ribonucleoprotein</keyword>
<keyword evidence="3 7" id="KW-0698">rRNA processing</keyword>
<keyword evidence="11" id="KW-1185">Reference proteome</keyword>
<evidence type="ECO:0000313" key="11">
    <source>
        <dbReference type="Proteomes" id="UP001642540"/>
    </source>
</evidence>
<evidence type="ECO:0000256" key="9">
    <source>
        <dbReference type="SAM" id="MobiDB-lite"/>
    </source>
</evidence>
<evidence type="ECO:0000256" key="2">
    <source>
        <dbReference type="ARBA" id="ARBA00022517"/>
    </source>
</evidence>
<feature type="coiled-coil region" evidence="8">
    <location>
        <begin position="211"/>
        <end position="238"/>
    </location>
</feature>